<dbReference type="Proteomes" id="UP000238479">
    <property type="component" value="Chromosome 4"/>
</dbReference>
<keyword evidence="3" id="KW-1185">Reference proteome</keyword>
<dbReference type="EMBL" id="PDCK01000042">
    <property type="protein sequence ID" value="PRQ37293.1"/>
    <property type="molecule type" value="Genomic_DNA"/>
</dbReference>
<feature type="region of interest" description="Disordered" evidence="1">
    <location>
        <begin position="1"/>
        <end position="114"/>
    </location>
</feature>
<reference evidence="2 3" key="1">
    <citation type="journal article" date="2018" name="Nat. Genet.">
        <title>The Rosa genome provides new insights in the design of modern roses.</title>
        <authorList>
            <person name="Bendahmane M."/>
        </authorList>
    </citation>
    <scope>NUCLEOTIDE SEQUENCE [LARGE SCALE GENOMIC DNA]</scope>
    <source>
        <strain evidence="3">cv. Old Blush</strain>
    </source>
</reference>
<feature type="compositionally biased region" description="Basic residues" evidence="1">
    <location>
        <begin position="53"/>
        <end position="63"/>
    </location>
</feature>
<proteinExistence type="predicted"/>
<evidence type="ECO:0000313" key="2">
    <source>
        <dbReference type="EMBL" id="PRQ37293.1"/>
    </source>
</evidence>
<comment type="caution">
    <text evidence="2">The sequence shown here is derived from an EMBL/GenBank/DDBJ whole genome shotgun (WGS) entry which is preliminary data.</text>
</comment>
<gene>
    <name evidence="2" type="ORF">RchiOBHm_Chr4g0400941</name>
</gene>
<feature type="compositionally biased region" description="Basic and acidic residues" evidence="1">
    <location>
        <begin position="79"/>
        <end position="105"/>
    </location>
</feature>
<evidence type="ECO:0000313" key="3">
    <source>
        <dbReference type="Proteomes" id="UP000238479"/>
    </source>
</evidence>
<dbReference type="AlphaFoldDB" id="A0A2P6QSY6"/>
<name>A0A2P6QSY6_ROSCH</name>
<feature type="compositionally biased region" description="Basic residues" evidence="1">
    <location>
        <begin position="1"/>
        <end position="11"/>
    </location>
</feature>
<protein>
    <submittedName>
        <fullName evidence="2">Uncharacterized protein</fullName>
    </submittedName>
</protein>
<evidence type="ECO:0000256" key="1">
    <source>
        <dbReference type="SAM" id="MobiDB-lite"/>
    </source>
</evidence>
<organism evidence="2 3">
    <name type="scientific">Rosa chinensis</name>
    <name type="common">China rose</name>
    <dbReference type="NCBI Taxonomy" id="74649"/>
    <lineage>
        <taxon>Eukaryota</taxon>
        <taxon>Viridiplantae</taxon>
        <taxon>Streptophyta</taxon>
        <taxon>Embryophyta</taxon>
        <taxon>Tracheophyta</taxon>
        <taxon>Spermatophyta</taxon>
        <taxon>Magnoliopsida</taxon>
        <taxon>eudicotyledons</taxon>
        <taxon>Gunneridae</taxon>
        <taxon>Pentapetalae</taxon>
        <taxon>rosids</taxon>
        <taxon>fabids</taxon>
        <taxon>Rosales</taxon>
        <taxon>Rosaceae</taxon>
        <taxon>Rosoideae</taxon>
        <taxon>Rosoideae incertae sedis</taxon>
        <taxon>Rosa</taxon>
    </lineage>
</organism>
<dbReference type="Gramene" id="PRQ37293">
    <property type="protein sequence ID" value="PRQ37293"/>
    <property type="gene ID" value="RchiOBHm_Chr4g0400941"/>
</dbReference>
<sequence>MVGRKAGKRKTLPSVAGGRIYSKAGAEQSRKNAQKSGSKLKAARSGNEAKTGSKVKRPGPSHRAKPEEQPVFPYAKGAKPKERPVSRYAKDDREVDPRYGAKPEQEPVSPYAMDDCEVDPRDGSKLKVSKPKHSFPLCRGPIIPELFTGADGTEWRLYNGTIPRDSVLISDDNDPFFPCCTPNGVVEEDPISPYAEGAVSSPDSEKVWDVEIECGAVSSADREKVWAVQIQYDL</sequence>
<accession>A0A2P6QSY6</accession>